<feature type="chain" id="PRO_5044022109" evidence="1">
    <location>
        <begin position="21"/>
        <end position="136"/>
    </location>
</feature>
<evidence type="ECO:0000256" key="1">
    <source>
        <dbReference type="SAM" id="SignalP"/>
    </source>
</evidence>
<proteinExistence type="predicted"/>
<keyword evidence="3" id="KW-1185">Reference proteome</keyword>
<feature type="signal peptide" evidence="1">
    <location>
        <begin position="1"/>
        <end position="20"/>
    </location>
</feature>
<dbReference type="AlphaFoldDB" id="A0AAV2Q7J6"/>
<organism evidence="2 3">
    <name type="scientific">Meganyctiphanes norvegica</name>
    <name type="common">Northern krill</name>
    <name type="synonym">Thysanopoda norvegica</name>
    <dbReference type="NCBI Taxonomy" id="48144"/>
    <lineage>
        <taxon>Eukaryota</taxon>
        <taxon>Metazoa</taxon>
        <taxon>Ecdysozoa</taxon>
        <taxon>Arthropoda</taxon>
        <taxon>Crustacea</taxon>
        <taxon>Multicrustacea</taxon>
        <taxon>Malacostraca</taxon>
        <taxon>Eumalacostraca</taxon>
        <taxon>Eucarida</taxon>
        <taxon>Euphausiacea</taxon>
        <taxon>Euphausiidae</taxon>
        <taxon>Meganyctiphanes</taxon>
    </lineage>
</organism>
<sequence>MRHLILFLVICAVLPCYTTGHRFPMSFPNSCRYVSPYSGHPKRGECRPVGAEMNAMSSVYYRGVNLPGQSRIMQSIINISCGIIDGIPCLSVLDIIQASFGFPAMLTETLKILCAIKQSISCHDVYALMQNLIGYG</sequence>
<keyword evidence="1" id="KW-0732">Signal</keyword>
<name>A0AAV2Q7J6_MEGNR</name>
<dbReference type="Proteomes" id="UP001497623">
    <property type="component" value="Unassembled WGS sequence"/>
</dbReference>
<dbReference type="EMBL" id="CAXKWB010003605">
    <property type="protein sequence ID" value="CAL4069611.1"/>
    <property type="molecule type" value="Genomic_DNA"/>
</dbReference>
<gene>
    <name evidence="2" type="ORF">MNOR_LOCUS7969</name>
</gene>
<comment type="caution">
    <text evidence="2">The sequence shown here is derived from an EMBL/GenBank/DDBJ whole genome shotgun (WGS) entry which is preliminary data.</text>
</comment>
<evidence type="ECO:0000313" key="2">
    <source>
        <dbReference type="EMBL" id="CAL4069611.1"/>
    </source>
</evidence>
<protein>
    <submittedName>
        <fullName evidence="2">Uncharacterized protein</fullName>
    </submittedName>
</protein>
<evidence type="ECO:0000313" key="3">
    <source>
        <dbReference type="Proteomes" id="UP001497623"/>
    </source>
</evidence>
<reference evidence="2 3" key="1">
    <citation type="submission" date="2024-05" db="EMBL/GenBank/DDBJ databases">
        <authorList>
            <person name="Wallberg A."/>
        </authorList>
    </citation>
    <scope>NUCLEOTIDE SEQUENCE [LARGE SCALE GENOMIC DNA]</scope>
</reference>
<accession>A0AAV2Q7J6</accession>